<gene>
    <name evidence="1" type="ORF">P153DRAFT_431401</name>
</gene>
<proteinExistence type="predicted"/>
<dbReference type="EMBL" id="ML977506">
    <property type="protein sequence ID" value="KAF2129444.1"/>
    <property type="molecule type" value="Genomic_DNA"/>
</dbReference>
<dbReference type="RefSeq" id="XP_033523833.1">
    <property type="nucleotide sequence ID" value="XM_033672896.1"/>
</dbReference>
<dbReference type="GeneID" id="54413328"/>
<evidence type="ECO:0000313" key="1">
    <source>
        <dbReference type="EMBL" id="KAF2129444.1"/>
    </source>
</evidence>
<name>A0A6A6AER9_9PLEO</name>
<organism evidence="1 2">
    <name type="scientific">Dothidotthia symphoricarpi CBS 119687</name>
    <dbReference type="NCBI Taxonomy" id="1392245"/>
    <lineage>
        <taxon>Eukaryota</taxon>
        <taxon>Fungi</taxon>
        <taxon>Dikarya</taxon>
        <taxon>Ascomycota</taxon>
        <taxon>Pezizomycotina</taxon>
        <taxon>Dothideomycetes</taxon>
        <taxon>Pleosporomycetidae</taxon>
        <taxon>Pleosporales</taxon>
        <taxon>Dothidotthiaceae</taxon>
        <taxon>Dothidotthia</taxon>
    </lineage>
</organism>
<accession>A0A6A6AER9</accession>
<protein>
    <submittedName>
        <fullName evidence="1">Uncharacterized protein</fullName>
    </submittedName>
</protein>
<keyword evidence="2" id="KW-1185">Reference proteome</keyword>
<reference evidence="1" key="1">
    <citation type="journal article" date="2020" name="Stud. Mycol.">
        <title>101 Dothideomycetes genomes: a test case for predicting lifestyles and emergence of pathogens.</title>
        <authorList>
            <person name="Haridas S."/>
            <person name="Albert R."/>
            <person name="Binder M."/>
            <person name="Bloem J."/>
            <person name="Labutti K."/>
            <person name="Salamov A."/>
            <person name="Andreopoulos B."/>
            <person name="Baker S."/>
            <person name="Barry K."/>
            <person name="Bills G."/>
            <person name="Bluhm B."/>
            <person name="Cannon C."/>
            <person name="Castanera R."/>
            <person name="Culley D."/>
            <person name="Daum C."/>
            <person name="Ezra D."/>
            <person name="Gonzalez J."/>
            <person name="Henrissat B."/>
            <person name="Kuo A."/>
            <person name="Liang C."/>
            <person name="Lipzen A."/>
            <person name="Lutzoni F."/>
            <person name="Magnuson J."/>
            <person name="Mondo S."/>
            <person name="Nolan M."/>
            <person name="Ohm R."/>
            <person name="Pangilinan J."/>
            <person name="Park H.-J."/>
            <person name="Ramirez L."/>
            <person name="Alfaro M."/>
            <person name="Sun H."/>
            <person name="Tritt A."/>
            <person name="Yoshinaga Y."/>
            <person name="Zwiers L.-H."/>
            <person name="Turgeon B."/>
            <person name="Goodwin S."/>
            <person name="Spatafora J."/>
            <person name="Crous P."/>
            <person name="Grigoriev I."/>
        </authorList>
    </citation>
    <scope>NUCLEOTIDE SEQUENCE</scope>
    <source>
        <strain evidence="1">CBS 119687</strain>
    </source>
</reference>
<sequence length="312" mass="34624">MDTTNKASAAAVAAASNDNKSITEFPLKTGISMKRRTTISLEKRTELDNTVKTVMASLSEVFTYARCAVADGCSQLNRAIGSSSASQTLIPDIACALPPRQLFGPHDKFHLLSLSQARKAVYYSAMYDMVRASDTLKIGLSHILQAMHLRPPLDPNDINPDTGHRLPGLEVQNHILQLADCIRTTAASLRALVARMREETAKLRAVYQSIEAGELKECRDASHKQRKDMVGVLMARLLMMMKRDPEDANDTQDMAHAEGGLSSGDRLRFETEWKRITAWILCEVFDVFTVHANRLDVTLGWLEKAVPVWSGR</sequence>
<dbReference type="AlphaFoldDB" id="A0A6A6AER9"/>
<evidence type="ECO:0000313" key="2">
    <source>
        <dbReference type="Proteomes" id="UP000799771"/>
    </source>
</evidence>
<dbReference type="Proteomes" id="UP000799771">
    <property type="component" value="Unassembled WGS sequence"/>
</dbReference>